<dbReference type="Proteomes" id="UP001500221">
    <property type="component" value="Unassembled WGS sequence"/>
</dbReference>
<dbReference type="SUPFAM" id="SSF52540">
    <property type="entry name" value="P-loop containing nucleoside triphosphate hydrolases"/>
    <property type="match status" value="1"/>
</dbReference>
<dbReference type="Gene3D" id="1.10.10.10">
    <property type="entry name" value="Winged helix-like DNA-binding domain superfamily/Winged helix DNA-binding domain"/>
    <property type="match status" value="1"/>
</dbReference>
<evidence type="ECO:0000256" key="1">
    <source>
        <dbReference type="ARBA" id="ARBA00005820"/>
    </source>
</evidence>
<organism evidence="5 6">
    <name type="scientific">Nocardioides marinquilinus</name>
    <dbReference type="NCBI Taxonomy" id="1210400"/>
    <lineage>
        <taxon>Bacteria</taxon>
        <taxon>Bacillati</taxon>
        <taxon>Actinomycetota</taxon>
        <taxon>Actinomycetes</taxon>
        <taxon>Propionibacteriales</taxon>
        <taxon>Nocardioidaceae</taxon>
        <taxon>Nocardioides</taxon>
    </lineage>
</organism>
<name>A0ABP9PGL4_9ACTN</name>
<accession>A0ABP9PGL4</accession>
<dbReference type="InterPro" id="IPR005158">
    <property type="entry name" value="BTAD"/>
</dbReference>
<keyword evidence="6" id="KW-1185">Reference proteome</keyword>
<comment type="caution">
    <text evidence="5">The sequence shown here is derived from an EMBL/GenBank/DDBJ whole genome shotgun (WGS) entry which is preliminary data.</text>
</comment>
<dbReference type="SMART" id="SM01043">
    <property type="entry name" value="BTAD"/>
    <property type="match status" value="1"/>
</dbReference>
<protein>
    <recommendedName>
        <fullName evidence="7">AfsR/SARP family transcriptional regulator</fullName>
    </recommendedName>
</protein>
<dbReference type="PANTHER" id="PTHR47691:SF3">
    <property type="entry name" value="HTH-TYPE TRANSCRIPTIONAL REGULATOR RV0890C-RELATED"/>
    <property type="match status" value="1"/>
</dbReference>
<dbReference type="SUPFAM" id="SSF48452">
    <property type="entry name" value="TPR-like"/>
    <property type="match status" value="2"/>
</dbReference>
<dbReference type="SUPFAM" id="SSF46894">
    <property type="entry name" value="C-terminal effector domain of the bipartite response regulators"/>
    <property type="match status" value="1"/>
</dbReference>
<evidence type="ECO:0000313" key="5">
    <source>
        <dbReference type="EMBL" id="GAA5144010.1"/>
    </source>
</evidence>
<evidence type="ECO:0000256" key="2">
    <source>
        <dbReference type="ARBA" id="ARBA00023125"/>
    </source>
</evidence>
<dbReference type="PANTHER" id="PTHR47691">
    <property type="entry name" value="REGULATOR-RELATED"/>
    <property type="match status" value="1"/>
</dbReference>
<proteinExistence type="inferred from homology"/>
<sequence length="962" mass="101489">MERVVSCRVLGVPQVEVGGAVVPLGSPLAVNAWCQLVAARGRRVSDDALVDALWEDEPPAAARGSLRVYVTRLRNAIDPQRHGVFTREHGGYRLPPELVDTDAARFEAACEQALALPADPAGAAARQAAVDAALALWTGTPYDGVPDRWHVADERTRLLDLHALMGRTRLQAMVDGGDAASAVPALTRRAADHPTDEAGHALLALALYRAGRQAEALDALRAARTLLADEWGLDPGPALTRLEARILQQDPDLDVVTGGGVAAPPTTGAATEEPTPDLVVRRSSLPAPLTSFVGRGAEQQRLRRLLDEHRLVTVVALGGTGKTRLALETATWMVADDGPWFVDLGGLHEPTLLAETVATSLDLVPGAGLPGLQQALAARDLLLVLDNCEHLADDVAAFADELLAACPGVRLLATSRVPLGVAGEQVLDLAPLDAGTEAVELFVARAAAAGAPASDLERRDVVEGVCRALDGHPLAVELAAGQCRLLTVTQVAEQLDDRFDLLREHRSGRGRATRGASLGAVVAWSVDRLEPADRDRFERLAVFDGGFDLAGAQAVCPGRGLVSGLLQLRDTGLLEVLDEPSGRRYRMLETLRAYAHETAAPEVLAEARDAHLRWVVDLARAAGAELRGPGSRAWADRLELEMPNVRTALRAAAEAGDGLAARTVVGELAWFWFRRGYVGEGLRWSGEALALPTADPDDEAGEASETAADDARSTARATLCHGLMSYLAGDLAKVAELSTGALEQARACGDATTEAFASAYMAYLMVFTGDAEQARALMAAAEQVAARAAVWSTADTLMLRGQLQRALGEPEAAVRTLEESARLAHEVGHDWCHGSALWNAGKVAFDAADYELAAERAAEAVRIQEAAGDLTSWLVCLLLLAASVGASGRQEQAAELLGAVRAHGTRIGFDPAAMDFLDSPAHLAAVHDGLDPDLLAAAERRGADLDIEEVAALVGRLVPAAA</sequence>
<gene>
    <name evidence="5" type="ORF">GCM10023340_10770</name>
</gene>
<feature type="domain" description="Bacterial transcriptional activator" evidence="4">
    <location>
        <begin position="101"/>
        <end position="247"/>
    </location>
</feature>
<keyword evidence="2" id="KW-0238">DNA-binding</keyword>
<dbReference type="Pfam" id="PF00486">
    <property type="entry name" value="Trans_reg_C"/>
    <property type="match status" value="1"/>
</dbReference>
<dbReference type="InterPro" id="IPR001867">
    <property type="entry name" value="OmpR/PhoB-type_DNA-bd"/>
</dbReference>
<dbReference type="InterPro" id="IPR027417">
    <property type="entry name" value="P-loop_NTPase"/>
</dbReference>
<dbReference type="Gene3D" id="1.25.40.10">
    <property type="entry name" value="Tetratricopeptide repeat domain"/>
    <property type="match status" value="2"/>
</dbReference>
<dbReference type="InterPro" id="IPR011990">
    <property type="entry name" value="TPR-like_helical_dom_sf"/>
</dbReference>
<dbReference type="InterPro" id="IPR036388">
    <property type="entry name" value="WH-like_DNA-bd_sf"/>
</dbReference>
<dbReference type="EMBL" id="BAABKG010000001">
    <property type="protein sequence ID" value="GAA5144010.1"/>
    <property type="molecule type" value="Genomic_DNA"/>
</dbReference>
<dbReference type="Pfam" id="PF03704">
    <property type="entry name" value="BTAD"/>
    <property type="match status" value="1"/>
</dbReference>
<dbReference type="RefSeq" id="WP_345455287.1">
    <property type="nucleotide sequence ID" value="NZ_BAABKG010000001.1"/>
</dbReference>
<evidence type="ECO:0008006" key="7">
    <source>
        <dbReference type="Google" id="ProtNLM"/>
    </source>
</evidence>
<evidence type="ECO:0000313" key="6">
    <source>
        <dbReference type="Proteomes" id="UP001500221"/>
    </source>
</evidence>
<dbReference type="CDD" id="cd15831">
    <property type="entry name" value="BTAD"/>
    <property type="match status" value="1"/>
</dbReference>
<feature type="domain" description="OmpR/PhoB-type" evidence="3">
    <location>
        <begin position="19"/>
        <end position="94"/>
    </location>
</feature>
<dbReference type="InterPro" id="IPR016032">
    <property type="entry name" value="Sig_transdc_resp-reg_C-effctor"/>
</dbReference>
<dbReference type="SMART" id="SM00862">
    <property type="entry name" value="Trans_reg_C"/>
    <property type="match status" value="1"/>
</dbReference>
<reference evidence="6" key="1">
    <citation type="journal article" date="2019" name="Int. J. Syst. Evol. Microbiol.">
        <title>The Global Catalogue of Microorganisms (GCM) 10K type strain sequencing project: providing services to taxonomists for standard genome sequencing and annotation.</title>
        <authorList>
            <consortium name="The Broad Institute Genomics Platform"/>
            <consortium name="The Broad Institute Genome Sequencing Center for Infectious Disease"/>
            <person name="Wu L."/>
            <person name="Ma J."/>
        </authorList>
    </citation>
    <scope>NUCLEOTIDE SEQUENCE [LARGE SCALE GENOMIC DNA]</scope>
    <source>
        <strain evidence="6">JCM 18459</strain>
    </source>
</reference>
<dbReference type="Gene3D" id="3.40.50.300">
    <property type="entry name" value="P-loop containing nucleotide triphosphate hydrolases"/>
    <property type="match status" value="1"/>
</dbReference>
<evidence type="ECO:0000259" key="3">
    <source>
        <dbReference type="SMART" id="SM00862"/>
    </source>
</evidence>
<comment type="similarity">
    <text evidence="1">Belongs to the AfsR/DnrI/RedD regulatory family.</text>
</comment>
<evidence type="ECO:0000259" key="4">
    <source>
        <dbReference type="SMART" id="SM01043"/>
    </source>
</evidence>